<evidence type="ECO:0000259" key="11">
    <source>
        <dbReference type="PROSITE" id="PS50114"/>
    </source>
</evidence>
<feature type="region of interest" description="Disordered" evidence="10">
    <location>
        <begin position="94"/>
        <end position="155"/>
    </location>
</feature>
<name>A0A843X6W8_COLES</name>
<evidence type="ECO:0000256" key="8">
    <source>
        <dbReference type="ARBA" id="ARBA00024019"/>
    </source>
</evidence>
<dbReference type="EMBL" id="NMUH01006230">
    <property type="protein sequence ID" value="MQM14775.1"/>
    <property type="molecule type" value="Genomic_DNA"/>
</dbReference>
<dbReference type="Pfam" id="PF00320">
    <property type="entry name" value="GATA"/>
    <property type="match status" value="1"/>
</dbReference>
<dbReference type="InterPro" id="IPR052138">
    <property type="entry name" value="GATA_ZnFinger_Domain"/>
</dbReference>
<proteinExistence type="inferred from homology"/>
<dbReference type="OrthoDB" id="2162994at2759"/>
<gene>
    <name evidence="12" type="ORF">Taro_047710</name>
</gene>
<comment type="similarity">
    <text evidence="8">Belongs to the type IV zinc-finger family. Class B subfamily.</text>
</comment>
<dbReference type="GO" id="GO:0006355">
    <property type="term" value="P:regulation of DNA-templated transcription"/>
    <property type="evidence" value="ECO:0007669"/>
    <property type="project" value="InterPro"/>
</dbReference>
<comment type="subcellular location">
    <subcellularLocation>
        <location evidence="1">Nucleus</location>
    </subcellularLocation>
</comment>
<dbReference type="PROSITE" id="PS00344">
    <property type="entry name" value="GATA_ZN_FINGER_1"/>
    <property type="match status" value="1"/>
</dbReference>
<keyword evidence="2" id="KW-0479">Metal-binding</keyword>
<dbReference type="InterPro" id="IPR000679">
    <property type="entry name" value="Znf_GATA"/>
</dbReference>
<evidence type="ECO:0000256" key="2">
    <source>
        <dbReference type="ARBA" id="ARBA00022723"/>
    </source>
</evidence>
<feature type="domain" description="GATA-type" evidence="11">
    <location>
        <begin position="206"/>
        <end position="242"/>
    </location>
</feature>
<sequence>MPKLKAVWKRVCLSSCLQPLNVFLAILGKWGINPFRSSVAPFAMTPMQRSLYSHLPPLEEGSHHHHQVYLHPFLPTYETSFPCAFFISSCQEGSSESDHQHDRAPQEEVKEQFSFSGSSDEHSSALRSPATIEDGESRHKNNAGEGDPSDSGSVRWMSSKMRFMRKMMGSDKMIAPVSRPRKIVQGLQDQLGKIGESNNSHNSPPTGTVRVCSDCNTTKTPLWRSGPRGPKSLCNACGIRQRKARRAMAAAAARTGGVIPAAVAPAKVRKEKRSAGSDCTVPFKKRFKFTAAAQNRKKLHFDELAIGLSKNSAFQRVLPQDEKEEAAILLMALSCGLIRG</sequence>
<dbReference type="GO" id="GO:0043565">
    <property type="term" value="F:sequence-specific DNA binding"/>
    <property type="evidence" value="ECO:0007669"/>
    <property type="project" value="InterPro"/>
</dbReference>
<dbReference type="PROSITE" id="PS50114">
    <property type="entry name" value="GATA_ZN_FINGER_2"/>
    <property type="match status" value="1"/>
</dbReference>
<keyword evidence="3 9" id="KW-0863">Zinc-finger</keyword>
<organism evidence="12 13">
    <name type="scientific">Colocasia esculenta</name>
    <name type="common">Wild taro</name>
    <name type="synonym">Arum esculentum</name>
    <dbReference type="NCBI Taxonomy" id="4460"/>
    <lineage>
        <taxon>Eukaryota</taxon>
        <taxon>Viridiplantae</taxon>
        <taxon>Streptophyta</taxon>
        <taxon>Embryophyta</taxon>
        <taxon>Tracheophyta</taxon>
        <taxon>Spermatophyta</taxon>
        <taxon>Magnoliopsida</taxon>
        <taxon>Liliopsida</taxon>
        <taxon>Araceae</taxon>
        <taxon>Aroideae</taxon>
        <taxon>Colocasieae</taxon>
        <taxon>Colocasia</taxon>
    </lineage>
</organism>
<dbReference type="FunFam" id="3.30.50.10:FF:000055">
    <property type="entry name" value="GATA transcription factor 21"/>
    <property type="match status" value="1"/>
</dbReference>
<evidence type="ECO:0000256" key="4">
    <source>
        <dbReference type="ARBA" id="ARBA00022833"/>
    </source>
</evidence>
<dbReference type="CDD" id="cd00202">
    <property type="entry name" value="ZnF_GATA"/>
    <property type="match status" value="1"/>
</dbReference>
<evidence type="ECO:0000256" key="7">
    <source>
        <dbReference type="ARBA" id="ARBA00023242"/>
    </source>
</evidence>
<evidence type="ECO:0000256" key="3">
    <source>
        <dbReference type="ARBA" id="ARBA00022771"/>
    </source>
</evidence>
<keyword evidence="7" id="KW-0539">Nucleus</keyword>
<accession>A0A843X6W8</accession>
<feature type="compositionally biased region" description="Basic and acidic residues" evidence="10">
    <location>
        <begin position="96"/>
        <end position="111"/>
    </location>
</feature>
<evidence type="ECO:0000313" key="12">
    <source>
        <dbReference type="EMBL" id="MQM14775.1"/>
    </source>
</evidence>
<evidence type="ECO:0000256" key="9">
    <source>
        <dbReference type="PROSITE-ProRule" id="PRU00094"/>
    </source>
</evidence>
<evidence type="ECO:0000256" key="10">
    <source>
        <dbReference type="SAM" id="MobiDB-lite"/>
    </source>
</evidence>
<dbReference type="PANTHER" id="PTHR47255:SF4">
    <property type="entry name" value="GATA ZINC FINGER DOMAIN-CONTAINING PROTEIN 12"/>
    <property type="match status" value="1"/>
</dbReference>
<evidence type="ECO:0000256" key="5">
    <source>
        <dbReference type="ARBA" id="ARBA00023015"/>
    </source>
</evidence>
<dbReference type="Proteomes" id="UP000652761">
    <property type="component" value="Unassembled WGS sequence"/>
</dbReference>
<dbReference type="PANTHER" id="PTHR47255">
    <property type="entry name" value="GATA TRANSCRIPTION FACTOR 22-RELATED"/>
    <property type="match status" value="1"/>
</dbReference>
<dbReference type="GO" id="GO:0005634">
    <property type="term" value="C:nucleus"/>
    <property type="evidence" value="ECO:0007669"/>
    <property type="project" value="UniProtKB-SubCell"/>
</dbReference>
<dbReference type="AlphaFoldDB" id="A0A843X6W8"/>
<keyword evidence="4" id="KW-0862">Zinc</keyword>
<dbReference type="GO" id="GO:0008270">
    <property type="term" value="F:zinc ion binding"/>
    <property type="evidence" value="ECO:0007669"/>
    <property type="project" value="UniProtKB-KW"/>
</dbReference>
<dbReference type="SMART" id="SM00401">
    <property type="entry name" value="ZnF_GATA"/>
    <property type="match status" value="1"/>
</dbReference>
<dbReference type="Gene3D" id="3.30.50.10">
    <property type="entry name" value="Erythroid Transcription Factor GATA-1, subunit A"/>
    <property type="match status" value="1"/>
</dbReference>
<reference evidence="12" key="1">
    <citation type="submission" date="2017-07" db="EMBL/GenBank/DDBJ databases">
        <title>Taro Niue Genome Assembly and Annotation.</title>
        <authorList>
            <person name="Atibalentja N."/>
            <person name="Keating K."/>
            <person name="Fields C.J."/>
        </authorList>
    </citation>
    <scope>NUCLEOTIDE SEQUENCE</scope>
    <source>
        <strain evidence="12">Niue_2</strain>
        <tissue evidence="12">Leaf</tissue>
    </source>
</reference>
<evidence type="ECO:0000313" key="13">
    <source>
        <dbReference type="Proteomes" id="UP000652761"/>
    </source>
</evidence>
<dbReference type="InterPro" id="IPR013088">
    <property type="entry name" value="Znf_NHR/GATA"/>
</dbReference>
<keyword evidence="13" id="KW-1185">Reference proteome</keyword>
<keyword evidence="6" id="KW-0804">Transcription</keyword>
<evidence type="ECO:0000256" key="6">
    <source>
        <dbReference type="ARBA" id="ARBA00023163"/>
    </source>
</evidence>
<dbReference type="SUPFAM" id="SSF57716">
    <property type="entry name" value="Glucocorticoid receptor-like (DNA-binding domain)"/>
    <property type="match status" value="1"/>
</dbReference>
<evidence type="ECO:0000256" key="1">
    <source>
        <dbReference type="ARBA" id="ARBA00004123"/>
    </source>
</evidence>
<protein>
    <recommendedName>
        <fullName evidence="11">GATA-type domain-containing protein</fullName>
    </recommendedName>
</protein>
<comment type="caution">
    <text evidence="12">The sequence shown here is derived from an EMBL/GenBank/DDBJ whole genome shotgun (WGS) entry which is preliminary data.</text>
</comment>
<keyword evidence="5" id="KW-0805">Transcription regulation</keyword>